<dbReference type="SUPFAM" id="SSF55144">
    <property type="entry name" value="LigT-like"/>
    <property type="match status" value="1"/>
</dbReference>
<organism evidence="1 2">
    <name type="scientific">Senegalia massiliensis</name>
    <dbReference type="NCBI Taxonomy" id="1720316"/>
    <lineage>
        <taxon>Bacteria</taxon>
        <taxon>Bacillati</taxon>
        <taxon>Bacillota</taxon>
        <taxon>Clostridia</taxon>
        <taxon>Eubacteriales</taxon>
        <taxon>Clostridiaceae</taxon>
        <taxon>Senegalia</taxon>
    </lineage>
</organism>
<evidence type="ECO:0000313" key="2">
    <source>
        <dbReference type="Proteomes" id="UP000467132"/>
    </source>
</evidence>
<accession>A0A845QRJ8</accession>
<evidence type="ECO:0000313" key="1">
    <source>
        <dbReference type="EMBL" id="NBI05417.1"/>
    </source>
</evidence>
<dbReference type="PANTHER" id="PTHR36039:SF2">
    <property type="entry name" value="RNA LIGASE_CYCLIC NUCLEOTIDE PHOSPHODIESTERASE FAMILY PROTEIN"/>
    <property type="match status" value="1"/>
</dbReference>
<dbReference type="EMBL" id="QXXA01000001">
    <property type="protein sequence ID" value="NBI05417.1"/>
    <property type="molecule type" value="Genomic_DNA"/>
</dbReference>
<sequence length="175" mass="20432">MDYGVILYLDTKSNNYINDLRYKICNNGVNKHTIDSGIKPHITLASFESKDIFNFIEKLKIFLKYEKAFEVEFNSIGIFPFKENVVYLSPVMNMELYGIHNRFYSFFKNHNLKYGDYYLPEKWVPHCTVASRLDINEVISSITTIKEEFKVFSSLVKYVGVIQGEPPKEIACIKL</sequence>
<keyword evidence="1" id="KW-0436">Ligase</keyword>
<dbReference type="AlphaFoldDB" id="A0A845QRJ8"/>
<keyword evidence="2" id="KW-1185">Reference proteome</keyword>
<dbReference type="OrthoDB" id="463286at2"/>
<dbReference type="Gene3D" id="3.90.1140.10">
    <property type="entry name" value="Cyclic phosphodiesterase"/>
    <property type="match status" value="1"/>
</dbReference>
<comment type="caution">
    <text evidence="1">The sequence shown here is derived from an EMBL/GenBank/DDBJ whole genome shotgun (WGS) entry which is preliminary data.</text>
</comment>
<name>A0A845QRJ8_9CLOT</name>
<dbReference type="PANTHER" id="PTHR36039">
    <property type="match status" value="1"/>
</dbReference>
<dbReference type="GO" id="GO:0016874">
    <property type="term" value="F:ligase activity"/>
    <property type="evidence" value="ECO:0007669"/>
    <property type="project" value="UniProtKB-KW"/>
</dbReference>
<proteinExistence type="predicted"/>
<dbReference type="Pfam" id="PF13563">
    <property type="entry name" value="2_5_RNA_ligase2"/>
    <property type="match status" value="1"/>
</dbReference>
<reference evidence="1 2" key="1">
    <citation type="submission" date="2018-08" db="EMBL/GenBank/DDBJ databases">
        <title>Murine metabolic-syndrome-specific gut microbial biobank.</title>
        <authorList>
            <person name="Liu C."/>
        </authorList>
    </citation>
    <scope>NUCLEOTIDE SEQUENCE [LARGE SCALE GENOMIC DNA]</scope>
    <source>
        <strain evidence="1 2">583</strain>
    </source>
</reference>
<protein>
    <submittedName>
        <fullName evidence="1">2'-5' RNA ligase family protein</fullName>
    </submittedName>
</protein>
<dbReference type="RefSeq" id="WP_160195926.1">
    <property type="nucleotide sequence ID" value="NZ_QXXA01000001.1"/>
</dbReference>
<dbReference type="InterPro" id="IPR009097">
    <property type="entry name" value="Cyclic_Pdiesterase"/>
</dbReference>
<dbReference type="Proteomes" id="UP000467132">
    <property type="component" value="Unassembled WGS sequence"/>
</dbReference>
<gene>
    <name evidence="1" type="ORF">D3Z33_00930</name>
</gene>